<dbReference type="PIRSF" id="PIRSF004649">
    <property type="entry name" value="MlaC"/>
    <property type="match status" value="1"/>
</dbReference>
<dbReference type="InterPro" id="IPR008869">
    <property type="entry name" value="MlaC/ttg2D"/>
</dbReference>
<dbReference type="Proteomes" id="UP001163726">
    <property type="component" value="Chromosome"/>
</dbReference>
<dbReference type="InterPro" id="IPR042245">
    <property type="entry name" value="Tgt2/MlaC_sf"/>
</dbReference>
<reference evidence="2" key="1">
    <citation type="submission" date="2022-10" db="EMBL/GenBank/DDBJ databases">
        <title>Catenovulum adriacola sp. nov. isolated in the Harbour of Susak.</title>
        <authorList>
            <person name="Schoch T."/>
            <person name="Reich S.J."/>
            <person name="Stoeferle S."/>
            <person name="Flaiz M."/>
            <person name="Kazda M."/>
            <person name="Riedel C.U."/>
            <person name="Duerre P."/>
        </authorList>
    </citation>
    <scope>NUCLEOTIDE SEQUENCE</scope>
    <source>
        <strain evidence="2">TS8</strain>
    </source>
</reference>
<feature type="signal peptide" evidence="1">
    <location>
        <begin position="1"/>
        <end position="27"/>
    </location>
</feature>
<accession>A0ABY7ALV4</accession>
<proteinExistence type="predicted"/>
<evidence type="ECO:0000256" key="1">
    <source>
        <dbReference type="SAM" id="SignalP"/>
    </source>
</evidence>
<gene>
    <name evidence="2" type="ORF">OLW01_01570</name>
</gene>
<dbReference type="PANTHER" id="PTHR36573">
    <property type="entry name" value="INTERMEMBRANE PHOSPHOLIPID TRANSPORT SYSTEM BINDING PROTEIN MLAC"/>
    <property type="match status" value="1"/>
</dbReference>
<dbReference type="Pfam" id="PF05494">
    <property type="entry name" value="MlaC"/>
    <property type="match status" value="1"/>
</dbReference>
<protein>
    <submittedName>
        <fullName evidence="2">ABC transporter substrate-binding protein</fullName>
    </submittedName>
</protein>
<dbReference type="Gene3D" id="3.10.450.710">
    <property type="entry name" value="Tgt2/MlaC"/>
    <property type="match status" value="1"/>
</dbReference>
<feature type="chain" id="PRO_5047351700" evidence="1">
    <location>
        <begin position="28"/>
        <end position="221"/>
    </location>
</feature>
<evidence type="ECO:0000313" key="2">
    <source>
        <dbReference type="EMBL" id="WAJ70535.1"/>
    </source>
</evidence>
<dbReference type="EMBL" id="CP109965">
    <property type="protein sequence ID" value="WAJ70535.1"/>
    <property type="molecule type" value="Genomic_DNA"/>
</dbReference>
<sequence>MKKIFKACLIACSLASIPVLSSFSVNAAQTQQADPYVLFENVTQQAFDRFQTEWPKVQDDPERLKTIIREELLPYVDYEYAAFKVLGKHVRDIKSEDRQAFVDAFKDYIVTVYAQLFKQYKETQKIVVEQTRGLNGDKIVVVKSRIVEPGRPDISVIFKLIYRNDKWGAFDMEAEGISMLNTKRKEIGAAIDRVGIKAIIDDLNDKAAQKIKINQKEPNND</sequence>
<keyword evidence="3" id="KW-1185">Reference proteome</keyword>
<name>A0ABY7ALV4_9ALTE</name>
<organism evidence="2 3">
    <name type="scientific">Catenovulum adriaticum</name>
    <dbReference type="NCBI Taxonomy" id="2984846"/>
    <lineage>
        <taxon>Bacteria</taxon>
        <taxon>Pseudomonadati</taxon>
        <taxon>Pseudomonadota</taxon>
        <taxon>Gammaproteobacteria</taxon>
        <taxon>Alteromonadales</taxon>
        <taxon>Alteromonadaceae</taxon>
        <taxon>Catenovulum</taxon>
    </lineage>
</organism>
<evidence type="ECO:0000313" key="3">
    <source>
        <dbReference type="Proteomes" id="UP001163726"/>
    </source>
</evidence>
<keyword evidence="1" id="KW-0732">Signal</keyword>
<dbReference type="RefSeq" id="WP_268074885.1">
    <property type="nucleotide sequence ID" value="NZ_CP109965.1"/>
</dbReference>
<dbReference type="PANTHER" id="PTHR36573:SF1">
    <property type="entry name" value="INTERMEMBRANE PHOSPHOLIPID TRANSPORT SYSTEM BINDING PROTEIN MLAC"/>
    <property type="match status" value="1"/>
</dbReference>